<evidence type="ECO:0000259" key="6">
    <source>
        <dbReference type="PROSITE" id="PS50893"/>
    </source>
</evidence>
<dbReference type="PANTHER" id="PTHR42781:SF4">
    <property type="entry name" value="SPERMIDINE_PUTRESCINE IMPORT ATP-BINDING PROTEIN POTA"/>
    <property type="match status" value="1"/>
</dbReference>
<dbReference type="PANTHER" id="PTHR42781">
    <property type="entry name" value="SPERMIDINE/PUTRESCINE IMPORT ATP-BINDING PROTEIN POTA"/>
    <property type="match status" value="1"/>
</dbReference>
<name>A0AAJ1IIK4_9SPIO</name>
<dbReference type="GO" id="GO:0055085">
    <property type="term" value="P:transmembrane transport"/>
    <property type="evidence" value="ECO:0007669"/>
    <property type="project" value="InterPro"/>
</dbReference>
<dbReference type="InterPro" id="IPR027417">
    <property type="entry name" value="P-loop_NTPase"/>
</dbReference>
<dbReference type="PROSITE" id="PS50893">
    <property type="entry name" value="ABC_TRANSPORTER_2"/>
    <property type="match status" value="1"/>
</dbReference>
<dbReference type="InterPro" id="IPR003593">
    <property type="entry name" value="AAA+_ATPase"/>
</dbReference>
<keyword evidence="4 8" id="KW-0067">ATP-binding</keyword>
<dbReference type="EMBL" id="JAQQAL010000035">
    <property type="protein sequence ID" value="MDC7227910.1"/>
    <property type="molecule type" value="Genomic_DNA"/>
</dbReference>
<feature type="domain" description="ABC transporter" evidence="6">
    <location>
        <begin position="1"/>
        <end position="220"/>
    </location>
</feature>
<sequence length="319" mass="35084">MKVENIVFRYSSADSGRPALNLELLELPRSGCHALLGPNGCGKTTLLKILAGFLVPESGRVEGNEDGVLVHQHPYLLSASVFNNVAYGLKVRRISKKEIEQRVDAELERWGLSELRNRHCMHLSGGERQRTAIARAMVLNPAILLLDEPTASIDPDNVTHMEGLIDEVIKAGTAVVFSTHHVDFAYRVADSINRMHHGRIVATPENVISGSVVDRDEGFNIFDAAGTRIHCPGRDGDFKRIVFSANDVILLREKINSSARNVLDSTVVSLEAEGQNVIVGLNCGFDFRVRVSSDSAEELKLQSGDNIYALLKSSSIRQY</sequence>
<reference evidence="8 9" key="1">
    <citation type="submission" date="2022-12" db="EMBL/GenBank/DDBJ databases">
        <title>Metagenome assembled genome from gulf of manar.</title>
        <authorList>
            <person name="Kohli P."/>
            <person name="Pk S."/>
            <person name="Venkata Ramana C."/>
            <person name="Sasikala C."/>
        </authorList>
    </citation>
    <scope>NUCLEOTIDE SEQUENCE [LARGE SCALE GENOMIC DNA]</scope>
    <source>
        <strain evidence="8">JB008</strain>
    </source>
</reference>
<protein>
    <submittedName>
        <fullName evidence="8">ATP-binding cassette domain-containing protein</fullName>
    </submittedName>
</protein>
<dbReference type="GO" id="GO:0015689">
    <property type="term" value="P:molybdate ion transport"/>
    <property type="evidence" value="ECO:0007669"/>
    <property type="project" value="InterPro"/>
</dbReference>
<keyword evidence="3" id="KW-0547">Nucleotide-binding</keyword>
<dbReference type="Pfam" id="PF03459">
    <property type="entry name" value="TOBE"/>
    <property type="match status" value="1"/>
</dbReference>
<evidence type="ECO:0000256" key="2">
    <source>
        <dbReference type="ARBA" id="ARBA00022505"/>
    </source>
</evidence>
<dbReference type="SUPFAM" id="SSF50331">
    <property type="entry name" value="MOP-like"/>
    <property type="match status" value="1"/>
</dbReference>
<comment type="caution">
    <text evidence="8">The sequence shown here is derived from an EMBL/GenBank/DDBJ whole genome shotgun (WGS) entry which is preliminary data.</text>
</comment>
<feature type="domain" description="Mop" evidence="7">
    <location>
        <begin position="256"/>
        <end position="319"/>
    </location>
</feature>
<dbReference type="InterPro" id="IPR050093">
    <property type="entry name" value="ABC_SmlMolc_Importer"/>
</dbReference>
<gene>
    <name evidence="8" type="ORF">PQJ61_14180</name>
</gene>
<dbReference type="GO" id="GO:0016020">
    <property type="term" value="C:membrane"/>
    <property type="evidence" value="ECO:0007669"/>
    <property type="project" value="InterPro"/>
</dbReference>
<dbReference type="PROSITE" id="PS51866">
    <property type="entry name" value="MOP"/>
    <property type="match status" value="1"/>
</dbReference>
<dbReference type="Pfam" id="PF00005">
    <property type="entry name" value="ABC_tran"/>
    <property type="match status" value="1"/>
</dbReference>
<dbReference type="InterPro" id="IPR015856">
    <property type="entry name" value="ABC_transpr_CbiO/EcfA_su"/>
</dbReference>
<organism evidence="8 9">
    <name type="scientific">Candidatus Thalassospirochaeta sargassi</name>
    <dbReference type="NCBI Taxonomy" id="3119039"/>
    <lineage>
        <taxon>Bacteria</taxon>
        <taxon>Pseudomonadati</taxon>
        <taxon>Spirochaetota</taxon>
        <taxon>Spirochaetia</taxon>
        <taxon>Spirochaetales</taxon>
        <taxon>Spirochaetaceae</taxon>
        <taxon>Candidatus Thalassospirochaeta</taxon>
    </lineage>
</organism>
<dbReference type="GO" id="GO:0005524">
    <property type="term" value="F:ATP binding"/>
    <property type="evidence" value="ECO:0007669"/>
    <property type="project" value="UniProtKB-KW"/>
</dbReference>
<evidence type="ECO:0000256" key="3">
    <source>
        <dbReference type="ARBA" id="ARBA00022741"/>
    </source>
</evidence>
<dbReference type="InterPro" id="IPR008995">
    <property type="entry name" value="Mo/tungstate-bd_C_term_dom"/>
</dbReference>
<dbReference type="AlphaFoldDB" id="A0AAJ1IIK4"/>
<dbReference type="GO" id="GO:0016887">
    <property type="term" value="F:ATP hydrolysis activity"/>
    <property type="evidence" value="ECO:0007669"/>
    <property type="project" value="InterPro"/>
</dbReference>
<dbReference type="Gene3D" id="3.40.50.300">
    <property type="entry name" value="P-loop containing nucleotide triphosphate hydrolases"/>
    <property type="match status" value="1"/>
</dbReference>
<dbReference type="SMART" id="SM00382">
    <property type="entry name" value="AAA"/>
    <property type="match status" value="1"/>
</dbReference>
<evidence type="ECO:0000313" key="8">
    <source>
        <dbReference type="EMBL" id="MDC7227910.1"/>
    </source>
</evidence>
<dbReference type="InterPro" id="IPR003439">
    <property type="entry name" value="ABC_transporter-like_ATP-bd"/>
</dbReference>
<evidence type="ECO:0000313" key="9">
    <source>
        <dbReference type="Proteomes" id="UP001221217"/>
    </source>
</evidence>
<keyword evidence="1" id="KW-0813">Transport</keyword>
<evidence type="ECO:0000259" key="7">
    <source>
        <dbReference type="PROSITE" id="PS51866"/>
    </source>
</evidence>
<proteinExistence type="predicted"/>
<dbReference type="InterPro" id="IPR005116">
    <property type="entry name" value="Transp-assoc_OB_typ1"/>
</dbReference>
<evidence type="ECO:0000256" key="4">
    <source>
        <dbReference type="ARBA" id="ARBA00022840"/>
    </source>
</evidence>
<dbReference type="InterPro" id="IPR004606">
    <property type="entry name" value="Mop_domain"/>
</dbReference>
<keyword evidence="2 5" id="KW-0500">Molybdenum</keyword>
<dbReference type="CDD" id="cd03225">
    <property type="entry name" value="ABC_cobalt_CbiO_domain1"/>
    <property type="match status" value="1"/>
</dbReference>
<dbReference type="Gene3D" id="2.40.50.100">
    <property type="match status" value="1"/>
</dbReference>
<dbReference type="SUPFAM" id="SSF52540">
    <property type="entry name" value="P-loop containing nucleoside triphosphate hydrolases"/>
    <property type="match status" value="1"/>
</dbReference>
<dbReference type="Proteomes" id="UP001221217">
    <property type="component" value="Unassembled WGS sequence"/>
</dbReference>
<evidence type="ECO:0000256" key="5">
    <source>
        <dbReference type="PROSITE-ProRule" id="PRU01213"/>
    </source>
</evidence>
<accession>A0AAJ1IIK4</accession>
<evidence type="ECO:0000256" key="1">
    <source>
        <dbReference type="ARBA" id="ARBA00022448"/>
    </source>
</evidence>